<gene>
    <name evidence="2" type="ORF">F7725_025206</name>
</gene>
<feature type="compositionally biased region" description="Low complexity" evidence="1">
    <location>
        <begin position="206"/>
        <end position="222"/>
    </location>
</feature>
<feature type="compositionally biased region" description="Gly residues" evidence="1">
    <location>
        <begin position="248"/>
        <end position="258"/>
    </location>
</feature>
<feature type="compositionally biased region" description="Basic and acidic residues" evidence="1">
    <location>
        <begin position="327"/>
        <end position="354"/>
    </location>
</feature>
<feature type="compositionally biased region" description="Low complexity" evidence="1">
    <location>
        <begin position="384"/>
        <end position="398"/>
    </location>
</feature>
<feature type="region of interest" description="Disordered" evidence="1">
    <location>
        <begin position="12"/>
        <end position="82"/>
    </location>
</feature>
<reference evidence="2 3" key="1">
    <citation type="submission" date="2020-03" db="EMBL/GenBank/DDBJ databases">
        <title>Dissostichus mawsoni Genome sequencing and assembly.</title>
        <authorList>
            <person name="Park H."/>
        </authorList>
    </citation>
    <scope>NUCLEOTIDE SEQUENCE [LARGE SCALE GENOMIC DNA]</scope>
    <source>
        <strain evidence="2">DM0001</strain>
        <tissue evidence="2">Muscle</tissue>
    </source>
</reference>
<evidence type="ECO:0000256" key="1">
    <source>
        <dbReference type="SAM" id="MobiDB-lite"/>
    </source>
</evidence>
<feature type="compositionally biased region" description="Acidic residues" evidence="1">
    <location>
        <begin position="183"/>
        <end position="193"/>
    </location>
</feature>
<proteinExistence type="predicted"/>
<feature type="compositionally biased region" description="Basic and acidic residues" evidence="1">
    <location>
        <begin position="194"/>
        <end position="205"/>
    </location>
</feature>
<dbReference type="GO" id="GO:0030154">
    <property type="term" value="P:cell differentiation"/>
    <property type="evidence" value="ECO:0007669"/>
    <property type="project" value="TreeGrafter"/>
</dbReference>
<dbReference type="PANTHER" id="PTHR14038:SF5">
    <property type="entry name" value="PROTEIN PRRC2A"/>
    <property type="match status" value="1"/>
</dbReference>
<name>A0A7J5XAH5_DISMA</name>
<dbReference type="Proteomes" id="UP000518266">
    <property type="component" value="Unassembled WGS sequence"/>
</dbReference>
<feature type="compositionally biased region" description="Polar residues" evidence="1">
    <location>
        <begin position="355"/>
        <end position="364"/>
    </location>
</feature>
<feature type="compositionally biased region" description="Acidic residues" evidence="1">
    <location>
        <begin position="152"/>
        <end position="163"/>
    </location>
</feature>
<dbReference type="EMBL" id="JAAKFY010000026">
    <property type="protein sequence ID" value="KAF3834002.1"/>
    <property type="molecule type" value="Genomic_DNA"/>
</dbReference>
<feature type="compositionally biased region" description="Basic and acidic residues" evidence="1">
    <location>
        <begin position="135"/>
        <end position="151"/>
    </location>
</feature>
<sequence length="488" mass="51926">MILTALCSLSSDVTSWRDGGGRPMAPTLSGEGAVEGGPGGALVMDGAAGVPLPNSQSHGPPRNPPAGSPALPLPQPPVGPGFPQYRGIMPPFMYPPYLPFPGPYGPQGPYRYPGPGEGPPPRFRQAVPQGGQREGGGEGPKRPSILKQDDLKELDELDHDGDDGWAGAHEEIDYSAKLKFSDDEGEEEGEEERSESKNELREQQRSQDAPPAASRSRASDSGGESRRTPPSNADNGPQPPSSKPGWAEEGGAGVGGQGAPTNFQDRAQNQGTSQGLGKPLPAQHQPAPGGPSPNAQPQDNDEDETWRQRRKQSSTEISAAVERARRRRDEEERRMEEERRAACAEKLKRLDEKQQQQLGSNTDGGSECKSPSLDGNSTAATGGSPCPSISASASSPNISQPPSPVLTPRSLQCCLSSRGPVLESSNVSEPAATAAMTPVQKRRSVPSRLCHSPCSPHWTCLYQKKPRKKPLAPHTFVLVVEVKEESTR</sequence>
<feature type="compositionally biased region" description="Pro residues" evidence="1">
    <location>
        <begin position="61"/>
        <end position="80"/>
    </location>
</feature>
<feature type="compositionally biased region" description="Basic and acidic residues" evidence="1">
    <location>
        <begin position="168"/>
        <end position="182"/>
    </location>
</feature>
<evidence type="ECO:0000313" key="3">
    <source>
        <dbReference type="Proteomes" id="UP000518266"/>
    </source>
</evidence>
<accession>A0A7J5XAH5</accession>
<feature type="region of interest" description="Disordered" evidence="1">
    <location>
        <begin position="108"/>
        <end position="450"/>
    </location>
</feature>
<evidence type="ECO:0000313" key="2">
    <source>
        <dbReference type="EMBL" id="KAF3834002.1"/>
    </source>
</evidence>
<protein>
    <submittedName>
        <fullName evidence="2">Uncharacterized protein</fullName>
    </submittedName>
</protein>
<feature type="compositionally biased region" description="Polar residues" evidence="1">
    <location>
        <begin position="260"/>
        <end position="275"/>
    </location>
</feature>
<dbReference type="PANTHER" id="PTHR14038">
    <property type="entry name" value="BAT2 HLA-B-ASSOCIATED TRANSCRIPT 2"/>
    <property type="match status" value="1"/>
</dbReference>
<dbReference type="AlphaFoldDB" id="A0A7J5XAH5"/>
<dbReference type="OrthoDB" id="1939715at2759"/>
<comment type="caution">
    <text evidence="2">The sequence shown here is derived from an EMBL/GenBank/DDBJ whole genome shotgun (WGS) entry which is preliminary data.</text>
</comment>
<dbReference type="InterPro" id="IPR033184">
    <property type="entry name" value="PRRC2"/>
</dbReference>
<organism evidence="2 3">
    <name type="scientific">Dissostichus mawsoni</name>
    <name type="common">Antarctic cod</name>
    <dbReference type="NCBI Taxonomy" id="36200"/>
    <lineage>
        <taxon>Eukaryota</taxon>
        <taxon>Metazoa</taxon>
        <taxon>Chordata</taxon>
        <taxon>Craniata</taxon>
        <taxon>Vertebrata</taxon>
        <taxon>Euteleostomi</taxon>
        <taxon>Actinopterygii</taxon>
        <taxon>Neopterygii</taxon>
        <taxon>Teleostei</taxon>
        <taxon>Neoteleostei</taxon>
        <taxon>Acanthomorphata</taxon>
        <taxon>Eupercaria</taxon>
        <taxon>Perciformes</taxon>
        <taxon>Notothenioidei</taxon>
        <taxon>Nototheniidae</taxon>
        <taxon>Dissostichus</taxon>
    </lineage>
</organism>
<keyword evidence="3" id="KW-1185">Reference proteome</keyword>